<dbReference type="EMBL" id="KN838656">
    <property type="protein sequence ID" value="KIJ99014.1"/>
    <property type="molecule type" value="Genomic_DNA"/>
</dbReference>
<proteinExistence type="predicted"/>
<feature type="compositionally biased region" description="Polar residues" evidence="1">
    <location>
        <begin position="57"/>
        <end position="69"/>
    </location>
</feature>
<protein>
    <submittedName>
        <fullName evidence="2">Uncharacterized protein</fullName>
    </submittedName>
</protein>
<accession>A0A0C9WNE5</accession>
<sequence>MSEWIHFESTIPFLVCSSVHPLTGVEYSSMAHSGLLAGSGLQRHYHPTQLDGPPGSPHTSPQSRTSRLNGTEPVLDLSHDLSAVCRPAFVRYHHIPSAHPAQPTIASPLLSRNLQSVLTIRASRHLGVLSQSVGC</sequence>
<keyword evidence="3" id="KW-1185">Reference proteome</keyword>
<reference evidence="3" key="2">
    <citation type="submission" date="2015-01" db="EMBL/GenBank/DDBJ databases">
        <title>Evolutionary Origins and Diversification of the Mycorrhizal Mutualists.</title>
        <authorList>
            <consortium name="DOE Joint Genome Institute"/>
            <consortium name="Mycorrhizal Genomics Consortium"/>
            <person name="Kohler A."/>
            <person name="Kuo A."/>
            <person name="Nagy L.G."/>
            <person name="Floudas D."/>
            <person name="Copeland A."/>
            <person name="Barry K.W."/>
            <person name="Cichocki N."/>
            <person name="Veneault-Fourrey C."/>
            <person name="LaButti K."/>
            <person name="Lindquist E.A."/>
            <person name="Lipzen A."/>
            <person name="Lundell T."/>
            <person name="Morin E."/>
            <person name="Murat C."/>
            <person name="Riley R."/>
            <person name="Ohm R."/>
            <person name="Sun H."/>
            <person name="Tunlid A."/>
            <person name="Henrissat B."/>
            <person name="Grigoriev I.V."/>
            <person name="Hibbett D.S."/>
            <person name="Martin F."/>
        </authorList>
    </citation>
    <scope>NUCLEOTIDE SEQUENCE [LARGE SCALE GENOMIC DNA]</scope>
    <source>
        <strain evidence="3">LaAM-08-1</strain>
    </source>
</reference>
<reference evidence="2 3" key="1">
    <citation type="submission" date="2014-04" db="EMBL/GenBank/DDBJ databases">
        <authorList>
            <consortium name="DOE Joint Genome Institute"/>
            <person name="Kuo A."/>
            <person name="Kohler A."/>
            <person name="Nagy L.G."/>
            <person name="Floudas D."/>
            <person name="Copeland A."/>
            <person name="Barry K.W."/>
            <person name="Cichocki N."/>
            <person name="Veneault-Fourrey C."/>
            <person name="LaButti K."/>
            <person name="Lindquist E.A."/>
            <person name="Lipzen A."/>
            <person name="Lundell T."/>
            <person name="Morin E."/>
            <person name="Murat C."/>
            <person name="Sun H."/>
            <person name="Tunlid A."/>
            <person name="Henrissat B."/>
            <person name="Grigoriev I.V."/>
            <person name="Hibbett D.S."/>
            <person name="Martin F."/>
            <person name="Nordberg H.P."/>
            <person name="Cantor M.N."/>
            <person name="Hua S.X."/>
        </authorList>
    </citation>
    <scope>NUCLEOTIDE SEQUENCE [LARGE SCALE GENOMIC DNA]</scope>
    <source>
        <strain evidence="2 3">LaAM-08-1</strain>
    </source>
</reference>
<dbReference type="AlphaFoldDB" id="A0A0C9WNE5"/>
<evidence type="ECO:0000313" key="2">
    <source>
        <dbReference type="EMBL" id="KIJ99014.1"/>
    </source>
</evidence>
<name>A0A0C9WNE5_9AGAR</name>
<evidence type="ECO:0000313" key="3">
    <source>
        <dbReference type="Proteomes" id="UP000054477"/>
    </source>
</evidence>
<dbReference type="Proteomes" id="UP000054477">
    <property type="component" value="Unassembled WGS sequence"/>
</dbReference>
<dbReference type="HOGENOM" id="CLU_1886077_0_0_1"/>
<evidence type="ECO:0000256" key="1">
    <source>
        <dbReference type="SAM" id="MobiDB-lite"/>
    </source>
</evidence>
<feature type="region of interest" description="Disordered" evidence="1">
    <location>
        <begin position="43"/>
        <end position="70"/>
    </location>
</feature>
<gene>
    <name evidence="2" type="ORF">K443DRAFT_189952</name>
</gene>
<organism evidence="2 3">
    <name type="scientific">Laccaria amethystina LaAM-08-1</name>
    <dbReference type="NCBI Taxonomy" id="1095629"/>
    <lineage>
        <taxon>Eukaryota</taxon>
        <taxon>Fungi</taxon>
        <taxon>Dikarya</taxon>
        <taxon>Basidiomycota</taxon>
        <taxon>Agaricomycotina</taxon>
        <taxon>Agaricomycetes</taxon>
        <taxon>Agaricomycetidae</taxon>
        <taxon>Agaricales</taxon>
        <taxon>Agaricineae</taxon>
        <taxon>Hydnangiaceae</taxon>
        <taxon>Laccaria</taxon>
    </lineage>
</organism>